<protein>
    <submittedName>
        <fullName evidence="3">Nitroreductase family protein</fullName>
    </submittedName>
</protein>
<dbReference type="PROSITE" id="PS51257">
    <property type="entry name" value="PROKAR_LIPOPROTEIN"/>
    <property type="match status" value="1"/>
</dbReference>
<dbReference type="CDD" id="cd02150">
    <property type="entry name" value="nitroreductase"/>
    <property type="match status" value="1"/>
</dbReference>
<dbReference type="AlphaFoldDB" id="A0AAW5N7U3"/>
<evidence type="ECO:0000259" key="2">
    <source>
        <dbReference type="Pfam" id="PF00881"/>
    </source>
</evidence>
<comment type="caution">
    <text evidence="3">The sequence shown here is derived from an EMBL/GenBank/DDBJ whole genome shotgun (WGS) entry which is preliminary data.</text>
</comment>
<dbReference type="GO" id="GO:0016491">
    <property type="term" value="F:oxidoreductase activity"/>
    <property type="evidence" value="ECO:0007669"/>
    <property type="project" value="InterPro"/>
</dbReference>
<organism evidence="3 4">
    <name type="scientific">Phocaeicola barnesiae</name>
    <dbReference type="NCBI Taxonomy" id="376804"/>
    <lineage>
        <taxon>Bacteria</taxon>
        <taxon>Pseudomonadati</taxon>
        <taxon>Bacteroidota</taxon>
        <taxon>Bacteroidia</taxon>
        <taxon>Bacteroidales</taxon>
        <taxon>Bacteroidaceae</taxon>
        <taxon>Phocaeicola</taxon>
    </lineage>
</organism>
<dbReference type="EMBL" id="JANRHJ010000004">
    <property type="protein sequence ID" value="MCR8873270.1"/>
    <property type="molecule type" value="Genomic_DNA"/>
</dbReference>
<dbReference type="PANTHER" id="PTHR23026:SF123">
    <property type="entry name" value="NAD(P)H NITROREDUCTASE RV3131-RELATED"/>
    <property type="match status" value="1"/>
</dbReference>
<name>A0AAW5N7U3_9BACT</name>
<keyword evidence="4" id="KW-1185">Reference proteome</keyword>
<feature type="domain" description="Nitroreductase" evidence="2">
    <location>
        <begin position="39"/>
        <end position="95"/>
    </location>
</feature>
<feature type="domain" description="Nitroreductase" evidence="2">
    <location>
        <begin position="96"/>
        <end position="178"/>
    </location>
</feature>
<dbReference type="Gene3D" id="3.40.109.10">
    <property type="entry name" value="NADH Oxidase"/>
    <property type="match status" value="1"/>
</dbReference>
<dbReference type="Proteomes" id="UP001204579">
    <property type="component" value="Unassembled WGS sequence"/>
</dbReference>
<dbReference type="Pfam" id="PF00881">
    <property type="entry name" value="Nitroreductase"/>
    <property type="match status" value="2"/>
</dbReference>
<evidence type="ECO:0000256" key="1">
    <source>
        <dbReference type="SAM" id="SignalP"/>
    </source>
</evidence>
<feature type="chain" id="PRO_5043509893" evidence="1">
    <location>
        <begin position="21"/>
        <end position="200"/>
    </location>
</feature>
<accession>A0AAW5N7U3</accession>
<evidence type="ECO:0000313" key="3">
    <source>
        <dbReference type="EMBL" id="MCR8873270.1"/>
    </source>
</evidence>
<dbReference type="InterPro" id="IPR000415">
    <property type="entry name" value="Nitroreductase-like"/>
</dbReference>
<gene>
    <name evidence="3" type="ORF">NW209_04430</name>
</gene>
<dbReference type="RefSeq" id="WP_258335502.1">
    <property type="nucleotide sequence ID" value="NZ_JANRHJ010000004.1"/>
</dbReference>
<dbReference type="InterPro" id="IPR029479">
    <property type="entry name" value="Nitroreductase"/>
</dbReference>
<dbReference type="InterPro" id="IPR050627">
    <property type="entry name" value="Nitroreductase/BluB"/>
</dbReference>
<dbReference type="SUPFAM" id="SSF55469">
    <property type="entry name" value="FMN-dependent nitroreductase-like"/>
    <property type="match status" value="1"/>
</dbReference>
<reference evidence="3 4" key="1">
    <citation type="submission" date="2022-08" db="EMBL/GenBank/DDBJ databases">
        <authorList>
            <person name="Zeman M."/>
            <person name="Kubasova T."/>
        </authorList>
    </citation>
    <scope>NUCLEOTIDE SEQUENCE [LARGE SCALE GENOMIC DNA]</scope>
    <source>
        <strain evidence="3 4">ET62</strain>
    </source>
</reference>
<keyword evidence="1" id="KW-0732">Signal</keyword>
<proteinExistence type="predicted"/>
<feature type="signal peptide" evidence="1">
    <location>
        <begin position="1"/>
        <end position="20"/>
    </location>
</feature>
<evidence type="ECO:0000313" key="4">
    <source>
        <dbReference type="Proteomes" id="UP001204579"/>
    </source>
</evidence>
<sequence>MKKMWLILTALVGMLTVASCQRTTGDVSSSDTEAVLQNILQRKSVRSYRSDMPVEKEKVENLLRAGMAAPSGKDKRPWEFIVVDERELLDSLAAHLPYAKMLTSAPMAIVVCGDETKSDYWYLDCSAAAENMLLAAEAQGLGAVWTATYPYRERMEVVSRFLHTPSQIKSLCVIPVGYPMGGQEPKDKWDESRIHYNKWK</sequence>
<dbReference type="PANTHER" id="PTHR23026">
    <property type="entry name" value="NADPH NITROREDUCTASE"/>
    <property type="match status" value="1"/>
</dbReference>